<keyword evidence="5" id="KW-0812">Transmembrane</keyword>
<dbReference type="InterPro" id="IPR013783">
    <property type="entry name" value="Ig-like_fold"/>
</dbReference>
<evidence type="ECO:0000256" key="4">
    <source>
        <dbReference type="PROSITE-ProRule" id="PRU10141"/>
    </source>
</evidence>
<protein>
    <recommendedName>
        <fullName evidence="10">Receptor protein-tyrosine kinase</fullName>
    </recommendedName>
</protein>
<keyword evidence="4" id="KW-0547">Nucleotide-binding</keyword>
<name>A0A1X7TYP6_AMPQE</name>
<dbReference type="InterPro" id="IPR017441">
    <property type="entry name" value="Protein_kinase_ATP_BS"/>
</dbReference>
<keyword evidence="1 6" id="KW-0732">Signal</keyword>
<dbReference type="FunCoup" id="A0A1X7TYP6">
    <property type="interactions" value="16"/>
</dbReference>
<dbReference type="SUPFAM" id="SSF48726">
    <property type="entry name" value="Immunoglobulin"/>
    <property type="match status" value="3"/>
</dbReference>
<dbReference type="InterPro" id="IPR007110">
    <property type="entry name" value="Ig-like_dom"/>
</dbReference>
<dbReference type="Pfam" id="PF13927">
    <property type="entry name" value="Ig_3"/>
    <property type="match status" value="1"/>
</dbReference>
<dbReference type="InterPro" id="IPR050831">
    <property type="entry name" value="CEA_cell_adhesion"/>
</dbReference>
<evidence type="ECO:0008006" key="10">
    <source>
        <dbReference type="Google" id="ProtNLM"/>
    </source>
</evidence>
<dbReference type="InParanoid" id="A0A1X7TYP6"/>
<feature type="chain" id="PRO_5012191806" description="Receptor protein-tyrosine kinase" evidence="6">
    <location>
        <begin position="22"/>
        <end position="824"/>
    </location>
</feature>
<sequence>MTPAFFLGLFISALLWCLNVGQLDGSGNVFDYKQEIDDADPMIVQDPFLYYLDYKTVYVNCSVYGESPFEVSWLYSTDEISNRSSDYTIISGSKVSNIVYNPNSDDEGYTWWNSSLLLNPINNSTVGYYYCRVNTSFGLNYSKPVYVRKPDLPRLSSTKFNKIGDMVFGTWRVISFPLPNILISFQLLSSEPIYQKTVYNDYMTANVSNSFYSTSHNFTYVNETNVNSLTVHWSFPFHQLFSMQLIAISYDCSSQKEHYHQLYNHSGQAYASFLSLSSTERKVTFSCLCAECDGIEWRRDNVPLPKSSYGVVALKKEIWPSHSINLKHSILSTSFFDSYLYSCQPVYYQSDIFEIIPAYIDVPHAEIIKRPEASTYVPGETLTQKCSARSLYPMTVRWQKSINNLFSTIVKTDSLATEGLYNVLNSTISFNISIMTLLSFKMRCIFFTYIYFQPDNFAKAHGLYQKGLLFERPKPMTVNKITQNREMTIQYPSSITSNVTDITINETERMYLWCFATGVPQPTIIWYHNNTQLHSNSYLTLSNPSAQESEVIIQLTRYERDKGTYTCEARNNVTNLINTKQLHNITVNIQVAPEIELPQNITAFENENITIIVKIIRAHPPVLPDHISWTYTTSNRSARTINQSIEEEYDSRVNISEDGRSLYISDLTSADEGYYQVLIWHPAGYKNKITHLKIESPTEVTTAASSSSNQFIVAIISTALGLGMTIIILCIAIINIVVYKKRRSKNDPIGRRRSSALTNTAEICLNATDPNFLKLIPLILLIKRSNLKLLDCIGQGEFAKVYKGHYYINGECTLVAVKALKGTK</sequence>
<keyword evidence="4" id="KW-0067">ATP-binding</keyword>
<keyword evidence="5" id="KW-1133">Transmembrane helix</keyword>
<accession>A0A1X7TYP6</accession>
<dbReference type="PROSITE" id="PS50835">
    <property type="entry name" value="IG_LIKE"/>
    <property type="match status" value="2"/>
</dbReference>
<dbReference type="InterPro" id="IPR003598">
    <property type="entry name" value="Ig_sub2"/>
</dbReference>
<dbReference type="OrthoDB" id="6718656at2759"/>
<keyword evidence="5" id="KW-0472">Membrane</keyword>
<dbReference type="SMART" id="SM00409">
    <property type="entry name" value="IG"/>
    <property type="match status" value="3"/>
</dbReference>
<feature type="binding site" evidence="4">
    <location>
        <position position="818"/>
    </location>
    <ligand>
        <name>ATP</name>
        <dbReference type="ChEBI" id="CHEBI:30616"/>
    </ligand>
</feature>
<dbReference type="STRING" id="400682.A0A1X7TYP6"/>
<dbReference type="Gene3D" id="3.30.200.20">
    <property type="entry name" value="Phosphorylase Kinase, domain 1"/>
    <property type="match status" value="1"/>
</dbReference>
<evidence type="ECO:0000256" key="5">
    <source>
        <dbReference type="SAM" id="Phobius"/>
    </source>
</evidence>
<dbReference type="PANTHER" id="PTHR44427:SF1">
    <property type="entry name" value="CARCINOEMBRYONIC ANTIGEN-RELATED CELL ADHESION MOLECULE 1"/>
    <property type="match status" value="1"/>
</dbReference>
<reference evidence="9" key="1">
    <citation type="submission" date="2017-05" db="UniProtKB">
        <authorList>
            <consortium name="EnsemblMetazoa"/>
        </authorList>
    </citation>
    <scope>IDENTIFICATION</scope>
</reference>
<dbReference type="Gene3D" id="2.60.40.10">
    <property type="entry name" value="Immunoglobulins"/>
    <property type="match status" value="3"/>
</dbReference>
<dbReference type="InterPro" id="IPR036179">
    <property type="entry name" value="Ig-like_dom_sf"/>
</dbReference>
<keyword evidence="3" id="KW-0393">Immunoglobulin domain</keyword>
<dbReference type="AlphaFoldDB" id="A0A1X7TYP6"/>
<feature type="domain" description="Ig-like" evidence="8">
    <location>
        <begin position="492"/>
        <end position="583"/>
    </location>
</feature>
<feature type="signal peptide" evidence="6">
    <location>
        <begin position="1"/>
        <end position="21"/>
    </location>
</feature>
<dbReference type="PROSITE" id="PS00107">
    <property type="entry name" value="PROTEIN_KINASE_ATP"/>
    <property type="match status" value="1"/>
</dbReference>
<evidence type="ECO:0000259" key="8">
    <source>
        <dbReference type="PROSITE" id="PS50835"/>
    </source>
</evidence>
<organism evidence="9">
    <name type="scientific">Amphimedon queenslandica</name>
    <name type="common">Sponge</name>
    <dbReference type="NCBI Taxonomy" id="400682"/>
    <lineage>
        <taxon>Eukaryota</taxon>
        <taxon>Metazoa</taxon>
        <taxon>Porifera</taxon>
        <taxon>Demospongiae</taxon>
        <taxon>Heteroscleromorpha</taxon>
        <taxon>Haplosclerida</taxon>
        <taxon>Niphatidae</taxon>
        <taxon>Amphimedon</taxon>
    </lineage>
</organism>
<dbReference type="InterPro" id="IPR000719">
    <property type="entry name" value="Prot_kinase_dom"/>
</dbReference>
<dbReference type="GO" id="GO:0004672">
    <property type="term" value="F:protein kinase activity"/>
    <property type="evidence" value="ECO:0007669"/>
    <property type="project" value="InterPro"/>
</dbReference>
<dbReference type="InterPro" id="IPR011009">
    <property type="entry name" value="Kinase-like_dom_sf"/>
</dbReference>
<evidence type="ECO:0000313" key="9">
    <source>
        <dbReference type="EnsemblMetazoa" id="Aqu2.1.20532_001"/>
    </source>
</evidence>
<dbReference type="InterPro" id="IPR003599">
    <property type="entry name" value="Ig_sub"/>
</dbReference>
<dbReference type="SMART" id="SM00408">
    <property type="entry name" value="IGc2"/>
    <property type="match status" value="2"/>
</dbReference>
<dbReference type="EnsemblMetazoa" id="Aqu2.1.20532_001">
    <property type="protein sequence ID" value="Aqu2.1.20532_001"/>
    <property type="gene ID" value="Aqu2.1.20532"/>
</dbReference>
<evidence type="ECO:0000256" key="1">
    <source>
        <dbReference type="ARBA" id="ARBA00022729"/>
    </source>
</evidence>
<feature type="transmembrane region" description="Helical" evidence="5">
    <location>
        <begin position="711"/>
        <end position="738"/>
    </location>
</feature>
<dbReference type="GO" id="GO:0005524">
    <property type="term" value="F:ATP binding"/>
    <property type="evidence" value="ECO:0007669"/>
    <property type="project" value="UniProtKB-UniRule"/>
</dbReference>
<keyword evidence="2" id="KW-0325">Glycoprotein</keyword>
<dbReference type="PANTHER" id="PTHR44427">
    <property type="entry name" value="CARCINOEMBRYONIC ANTIGEN-RELATED CELL ADHESION MOLECULE 19"/>
    <property type="match status" value="1"/>
</dbReference>
<feature type="domain" description="Ig-like" evidence="8">
    <location>
        <begin position="41"/>
        <end position="146"/>
    </location>
</feature>
<evidence type="ECO:0000256" key="6">
    <source>
        <dbReference type="SAM" id="SignalP"/>
    </source>
</evidence>
<evidence type="ECO:0000256" key="3">
    <source>
        <dbReference type="ARBA" id="ARBA00023319"/>
    </source>
</evidence>
<proteinExistence type="predicted"/>
<evidence type="ECO:0000259" key="7">
    <source>
        <dbReference type="PROSITE" id="PS50011"/>
    </source>
</evidence>
<feature type="domain" description="Protein kinase" evidence="7">
    <location>
        <begin position="787"/>
        <end position="824"/>
    </location>
</feature>
<dbReference type="SUPFAM" id="SSF56112">
    <property type="entry name" value="Protein kinase-like (PK-like)"/>
    <property type="match status" value="1"/>
</dbReference>
<evidence type="ECO:0000256" key="2">
    <source>
        <dbReference type="ARBA" id="ARBA00023180"/>
    </source>
</evidence>
<dbReference type="PROSITE" id="PS50011">
    <property type="entry name" value="PROTEIN_KINASE_DOM"/>
    <property type="match status" value="1"/>
</dbReference>